<dbReference type="PANTHER" id="PTHR31157">
    <property type="entry name" value="SCP DOMAIN-CONTAINING PROTEIN"/>
    <property type="match status" value="1"/>
</dbReference>
<sequence length="165" mass="17418">MKRNGFFARGKERAMVAVAAAAVLGAVTAQQSDAQPANRVSAADRVVELVNAERAAAGCGAVKVDARAQSAAQAHADDMAARGYYDHVSPDGRDVGDRLDAAGYPWRRVAENIHRGPASPEEAMRDWLHSPAHRANIVNCELVDLGVGVNSGGTGPYWVQVFATP</sequence>
<comment type="caution">
    <text evidence="2">The sequence shown here is derived from an EMBL/GenBank/DDBJ whole genome shotgun (WGS) entry which is preliminary data.</text>
</comment>
<dbReference type="Gene3D" id="3.40.33.10">
    <property type="entry name" value="CAP"/>
    <property type="match status" value="1"/>
</dbReference>
<protein>
    <recommendedName>
        <fullName evidence="1">SCP domain-containing protein</fullName>
    </recommendedName>
</protein>
<dbReference type="InterPro" id="IPR014044">
    <property type="entry name" value="CAP_dom"/>
</dbReference>
<dbReference type="PANTHER" id="PTHR31157:SF1">
    <property type="entry name" value="SCP DOMAIN-CONTAINING PROTEIN"/>
    <property type="match status" value="1"/>
</dbReference>
<accession>A0ABN0TFW3</accession>
<reference evidence="2 3" key="1">
    <citation type="journal article" date="2019" name="Int. J. Syst. Evol. Microbiol.">
        <title>The Global Catalogue of Microorganisms (GCM) 10K type strain sequencing project: providing services to taxonomists for standard genome sequencing and annotation.</title>
        <authorList>
            <consortium name="The Broad Institute Genomics Platform"/>
            <consortium name="The Broad Institute Genome Sequencing Center for Infectious Disease"/>
            <person name="Wu L."/>
            <person name="Ma J."/>
        </authorList>
    </citation>
    <scope>NUCLEOTIDE SEQUENCE [LARGE SCALE GENOMIC DNA]</scope>
    <source>
        <strain evidence="2 3">JCM 3380</strain>
    </source>
</reference>
<dbReference type="SUPFAM" id="SSF55797">
    <property type="entry name" value="PR-1-like"/>
    <property type="match status" value="1"/>
</dbReference>
<gene>
    <name evidence="2" type="ORF">GCM10010492_18280</name>
</gene>
<keyword evidence="3" id="KW-1185">Reference proteome</keyword>
<organism evidence="2 3">
    <name type="scientific">Saccharothrix mutabilis subsp. mutabilis</name>
    <dbReference type="NCBI Taxonomy" id="66855"/>
    <lineage>
        <taxon>Bacteria</taxon>
        <taxon>Bacillati</taxon>
        <taxon>Actinomycetota</taxon>
        <taxon>Actinomycetes</taxon>
        <taxon>Pseudonocardiales</taxon>
        <taxon>Pseudonocardiaceae</taxon>
        <taxon>Saccharothrix</taxon>
    </lineage>
</organism>
<evidence type="ECO:0000313" key="2">
    <source>
        <dbReference type="EMBL" id="GAA0220571.1"/>
    </source>
</evidence>
<evidence type="ECO:0000313" key="3">
    <source>
        <dbReference type="Proteomes" id="UP001500416"/>
    </source>
</evidence>
<dbReference type="Pfam" id="PF00188">
    <property type="entry name" value="CAP"/>
    <property type="match status" value="1"/>
</dbReference>
<dbReference type="RefSeq" id="WP_343933243.1">
    <property type="nucleotide sequence ID" value="NZ_BAAABU010000003.1"/>
</dbReference>
<dbReference type="Proteomes" id="UP001500416">
    <property type="component" value="Unassembled WGS sequence"/>
</dbReference>
<dbReference type="CDD" id="cd05379">
    <property type="entry name" value="CAP_bacterial"/>
    <property type="match status" value="1"/>
</dbReference>
<dbReference type="InterPro" id="IPR035940">
    <property type="entry name" value="CAP_sf"/>
</dbReference>
<dbReference type="EMBL" id="BAAABU010000003">
    <property type="protein sequence ID" value="GAA0220571.1"/>
    <property type="molecule type" value="Genomic_DNA"/>
</dbReference>
<name>A0ABN0TFW3_9PSEU</name>
<proteinExistence type="predicted"/>
<feature type="domain" description="SCP" evidence="1">
    <location>
        <begin position="47"/>
        <end position="162"/>
    </location>
</feature>
<evidence type="ECO:0000259" key="1">
    <source>
        <dbReference type="Pfam" id="PF00188"/>
    </source>
</evidence>